<dbReference type="EMBL" id="CAKMUD010000071">
    <property type="protein sequence ID" value="CAH1583375.1"/>
    <property type="molecule type" value="Genomic_DNA"/>
</dbReference>
<proteinExistence type="predicted"/>
<protein>
    <submittedName>
        <fullName evidence="1">Uncharacterized protein</fullName>
    </submittedName>
</protein>
<organism evidence="1 2">
    <name type="scientific">Vibrio jasicida</name>
    <dbReference type="NCBI Taxonomy" id="766224"/>
    <lineage>
        <taxon>Bacteria</taxon>
        <taxon>Pseudomonadati</taxon>
        <taxon>Pseudomonadota</taxon>
        <taxon>Gammaproteobacteria</taxon>
        <taxon>Vibrionales</taxon>
        <taxon>Vibrionaceae</taxon>
        <taxon>Vibrio</taxon>
    </lineage>
</organism>
<sequence>MRANLITSIHLKFLRLVIRFTTKKVFKKSWSIHNVHQDRVETPYNKPHVERNYGTINTSLLDDFLGKASTSRITVLALANVKWTAREN</sequence>
<dbReference type="AlphaFoldDB" id="A0AAU9QLT8"/>
<gene>
    <name evidence="1" type="ORF">THF1A12_190082</name>
</gene>
<name>A0AAU9QLT8_9VIBR</name>
<evidence type="ECO:0000313" key="2">
    <source>
        <dbReference type="Proteomes" id="UP001295462"/>
    </source>
</evidence>
<comment type="caution">
    <text evidence="1">The sequence shown here is derived from an EMBL/GenBank/DDBJ whole genome shotgun (WGS) entry which is preliminary data.</text>
</comment>
<accession>A0AAU9QLT8</accession>
<evidence type="ECO:0000313" key="1">
    <source>
        <dbReference type="EMBL" id="CAH1583375.1"/>
    </source>
</evidence>
<reference evidence="1" key="1">
    <citation type="submission" date="2022-01" db="EMBL/GenBank/DDBJ databases">
        <authorList>
            <person name="Lagorce A."/>
        </authorList>
    </citation>
    <scope>NUCLEOTIDE SEQUENCE</scope>
    <source>
        <strain evidence="1">Th15_F1_A12</strain>
    </source>
</reference>
<dbReference type="Proteomes" id="UP001295462">
    <property type="component" value="Unassembled WGS sequence"/>
</dbReference>